<keyword evidence="2" id="KW-0479">Metal-binding</keyword>
<dbReference type="InterPro" id="IPR034610">
    <property type="entry name" value="L-fuconate_dehydratase"/>
</dbReference>
<accession>A0A7V7PLM8</accession>
<dbReference type="SMART" id="SM00922">
    <property type="entry name" value="MR_MLE"/>
    <property type="match status" value="1"/>
</dbReference>
<dbReference type="InterPro" id="IPR018110">
    <property type="entry name" value="Mandel_Rmase/mucon_lact_enz_CS"/>
</dbReference>
<evidence type="ECO:0000256" key="3">
    <source>
        <dbReference type="ARBA" id="ARBA00022842"/>
    </source>
</evidence>
<evidence type="ECO:0000256" key="4">
    <source>
        <dbReference type="ARBA" id="ARBA00023239"/>
    </source>
</evidence>
<dbReference type="SUPFAM" id="SSF51604">
    <property type="entry name" value="Enolase C-terminal domain-like"/>
    <property type="match status" value="1"/>
</dbReference>
<comment type="caution">
    <text evidence="6">The sequence shown here is derived from an EMBL/GenBank/DDBJ whole genome shotgun (WGS) entry which is preliminary data.</text>
</comment>
<dbReference type="InterPro" id="IPR029017">
    <property type="entry name" value="Enolase-like_N"/>
</dbReference>
<dbReference type="InterPro" id="IPR046945">
    <property type="entry name" value="RHMD-like"/>
</dbReference>
<dbReference type="SFLD" id="SFLDS00001">
    <property type="entry name" value="Enolase"/>
    <property type="match status" value="1"/>
</dbReference>
<dbReference type="RefSeq" id="WP_150972463.1">
    <property type="nucleotide sequence ID" value="NZ_VZDO01000018.1"/>
</dbReference>
<name>A0A7V7PLM8_9HYPH</name>
<keyword evidence="7" id="KW-1185">Reference proteome</keyword>
<keyword evidence="4" id="KW-0456">Lyase</keyword>
<dbReference type="InterPro" id="IPR013342">
    <property type="entry name" value="Mandelate_racemase_C"/>
</dbReference>
<dbReference type="PANTHER" id="PTHR13794">
    <property type="entry name" value="ENOLASE SUPERFAMILY, MANDELATE RACEMASE"/>
    <property type="match status" value="1"/>
</dbReference>
<dbReference type="GO" id="GO:0009063">
    <property type="term" value="P:amino acid catabolic process"/>
    <property type="evidence" value="ECO:0007669"/>
    <property type="project" value="InterPro"/>
</dbReference>
<dbReference type="AlphaFoldDB" id="A0A7V7PLM8"/>
<evidence type="ECO:0000256" key="1">
    <source>
        <dbReference type="ARBA" id="ARBA00001946"/>
    </source>
</evidence>
<dbReference type="Gene3D" id="3.30.390.10">
    <property type="entry name" value="Enolase-like, N-terminal domain"/>
    <property type="match status" value="1"/>
</dbReference>
<dbReference type="FunFam" id="3.20.20.120:FF:000007">
    <property type="entry name" value="Mitochondrial enolase superfamily member 1"/>
    <property type="match status" value="1"/>
</dbReference>
<evidence type="ECO:0000256" key="2">
    <source>
        <dbReference type="ARBA" id="ARBA00022723"/>
    </source>
</evidence>
<dbReference type="InterPro" id="IPR036849">
    <property type="entry name" value="Enolase-like_C_sf"/>
</dbReference>
<dbReference type="CDD" id="cd03324">
    <property type="entry name" value="rTSbeta_L-fuconate_dehydratase"/>
    <property type="match status" value="1"/>
</dbReference>
<feature type="domain" description="Mandelate racemase/muconate lactonizing enzyme C-terminal" evidence="5">
    <location>
        <begin position="197"/>
        <end position="293"/>
    </location>
</feature>
<dbReference type="PANTHER" id="PTHR13794:SF58">
    <property type="entry name" value="MITOCHONDRIAL ENOLASE SUPERFAMILY MEMBER 1"/>
    <property type="match status" value="1"/>
</dbReference>
<reference evidence="6 7" key="1">
    <citation type="submission" date="2019-09" db="EMBL/GenBank/DDBJ databases">
        <title>YIM 132180 draft genome.</title>
        <authorList>
            <person name="Zhang K."/>
        </authorList>
    </citation>
    <scope>NUCLEOTIDE SEQUENCE [LARGE SCALE GENOMIC DNA]</scope>
    <source>
        <strain evidence="6 7">YIM 132180</strain>
    </source>
</reference>
<dbReference type="PROSITE" id="PS00909">
    <property type="entry name" value="MR_MLE_2"/>
    <property type="match status" value="1"/>
</dbReference>
<dbReference type="GO" id="GO:0000287">
    <property type="term" value="F:magnesium ion binding"/>
    <property type="evidence" value="ECO:0007669"/>
    <property type="project" value="UniProtKB-ARBA"/>
</dbReference>
<dbReference type="Proteomes" id="UP000432089">
    <property type="component" value="Unassembled WGS sequence"/>
</dbReference>
<evidence type="ECO:0000259" key="5">
    <source>
        <dbReference type="SMART" id="SM00922"/>
    </source>
</evidence>
<dbReference type="GO" id="GO:0016052">
    <property type="term" value="P:carbohydrate catabolic process"/>
    <property type="evidence" value="ECO:0007669"/>
    <property type="project" value="InterPro"/>
</dbReference>
<dbReference type="Gene3D" id="3.20.20.120">
    <property type="entry name" value="Enolase-like C-terminal domain"/>
    <property type="match status" value="1"/>
</dbReference>
<sequence length="424" mass="46761">MTTITGMRVVDLRFPTSAQLDGSDAMNPDPDYSAAYVVLETDGPHEGHGLTFTIGRGNEVVCAAIRALEHLVVGLDMAVATADMGAFWRRMTSDSQLRWIGPDKGAIHLATGAVVNAVWDLWGKLEGKPVWQLVAEMTPEAIVACVDFRYITDCITPAEALALLREKEAGKGSRIETLRREGYPCYTTSAGWLGYSDEKLRRLAKASVDAGFRYVKMKVGRDLDDDIRRLTVAREAVGPDVNLMIDANQVWEVDQAIDWVGKLAFAEPWFIEEPTSPDDVAGHRRIRAGVAPVKVATGEMCQNRIMFKQFIMEGAIDVVQIDACRLGGVNEVLAVLLMAAKYGLPVCPHAGGVGLCEYVQHLSMIDYVAISGTREGRVVEYVDHLHEHFKEPCVIRDAAYMPPTAPGFSIEMRPESLRDYEFRG</sequence>
<organism evidence="6 7">
    <name type="scientific">Plantimonas leprariae</name>
    <dbReference type="NCBI Taxonomy" id="2615207"/>
    <lineage>
        <taxon>Bacteria</taxon>
        <taxon>Pseudomonadati</taxon>
        <taxon>Pseudomonadota</taxon>
        <taxon>Alphaproteobacteria</taxon>
        <taxon>Hyphomicrobiales</taxon>
        <taxon>Aurantimonadaceae</taxon>
        <taxon>Plantimonas</taxon>
    </lineage>
</organism>
<dbReference type="GO" id="GO:0050023">
    <property type="term" value="F:L-fuconate dehydratase activity"/>
    <property type="evidence" value="ECO:0007669"/>
    <property type="project" value="InterPro"/>
</dbReference>
<protein>
    <submittedName>
        <fullName evidence="6">L-fuconate dehydratase</fullName>
    </submittedName>
</protein>
<dbReference type="SUPFAM" id="SSF54826">
    <property type="entry name" value="Enolase N-terminal domain-like"/>
    <property type="match status" value="1"/>
</dbReference>
<comment type="cofactor">
    <cofactor evidence="1">
        <name>Mg(2+)</name>
        <dbReference type="ChEBI" id="CHEBI:18420"/>
    </cofactor>
</comment>
<dbReference type="Pfam" id="PF13378">
    <property type="entry name" value="MR_MLE_C"/>
    <property type="match status" value="1"/>
</dbReference>
<gene>
    <name evidence="6" type="ORF">F6X38_18990</name>
</gene>
<evidence type="ECO:0000313" key="6">
    <source>
        <dbReference type="EMBL" id="KAB0677208.1"/>
    </source>
</evidence>
<evidence type="ECO:0000313" key="7">
    <source>
        <dbReference type="Proteomes" id="UP000432089"/>
    </source>
</evidence>
<keyword evidence="3" id="KW-0460">Magnesium</keyword>
<dbReference type="InterPro" id="IPR029065">
    <property type="entry name" value="Enolase_C-like"/>
</dbReference>
<dbReference type="EMBL" id="VZDO01000018">
    <property type="protein sequence ID" value="KAB0677208.1"/>
    <property type="molecule type" value="Genomic_DNA"/>
</dbReference>
<dbReference type="SFLD" id="SFLDF00111">
    <property type="entry name" value="L-fuconate_dehydratase"/>
    <property type="match status" value="1"/>
</dbReference>
<dbReference type="SFLD" id="SFLDG00179">
    <property type="entry name" value="mandelate_racemase"/>
    <property type="match status" value="1"/>
</dbReference>
<proteinExistence type="predicted"/>